<gene>
    <name evidence="10" type="ORF">FWK35_00026193</name>
</gene>
<keyword evidence="5" id="KW-0479">Metal-binding</keyword>
<comment type="caution">
    <text evidence="10">The sequence shown here is derived from an EMBL/GenBank/DDBJ whole genome shotgun (WGS) entry which is preliminary data.</text>
</comment>
<comment type="similarity">
    <text evidence="3">Belongs to the HARBI1 family.</text>
</comment>
<dbReference type="GO" id="GO:0004518">
    <property type="term" value="F:nuclease activity"/>
    <property type="evidence" value="ECO:0007669"/>
    <property type="project" value="UniProtKB-KW"/>
</dbReference>
<dbReference type="Proteomes" id="UP000478052">
    <property type="component" value="Unassembled WGS sequence"/>
</dbReference>
<feature type="non-terminal residue" evidence="10">
    <location>
        <position position="1"/>
    </location>
</feature>
<keyword evidence="7" id="KW-0539">Nucleus</keyword>
<dbReference type="OrthoDB" id="6587649at2759"/>
<evidence type="ECO:0000256" key="3">
    <source>
        <dbReference type="ARBA" id="ARBA00006958"/>
    </source>
</evidence>
<dbReference type="PANTHER" id="PTHR22930:SF85">
    <property type="entry name" value="GH03217P-RELATED"/>
    <property type="match status" value="1"/>
</dbReference>
<dbReference type="PANTHER" id="PTHR22930">
    <property type="match status" value="1"/>
</dbReference>
<dbReference type="AlphaFoldDB" id="A0A6G0W201"/>
<organism evidence="10 11">
    <name type="scientific">Aphis craccivora</name>
    <name type="common">Cowpea aphid</name>
    <dbReference type="NCBI Taxonomy" id="307492"/>
    <lineage>
        <taxon>Eukaryota</taxon>
        <taxon>Metazoa</taxon>
        <taxon>Ecdysozoa</taxon>
        <taxon>Arthropoda</taxon>
        <taxon>Hexapoda</taxon>
        <taxon>Insecta</taxon>
        <taxon>Pterygota</taxon>
        <taxon>Neoptera</taxon>
        <taxon>Paraneoptera</taxon>
        <taxon>Hemiptera</taxon>
        <taxon>Sternorrhyncha</taxon>
        <taxon>Aphidomorpha</taxon>
        <taxon>Aphidoidea</taxon>
        <taxon>Aphididae</taxon>
        <taxon>Aphidini</taxon>
        <taxon>Aphis</taxon>
        <taxon>Aphis</taxon>
    </lineage>
</organism>
<comment type="cofactor">
    <cofactor evidence="1">
        <name>a divalent metal cation</name>
        <dbReference type="ChEBI" id="CHEBI:60240"/>
    </cofactor>
</comment>
<dbReference type="GO" id="GO:0005634">
    <property type="term" value="C:nucleus"/>
    <property type="evidence" value="ECO:0007669"/>
    <property type="project" value="UniProtKB-SubCell"/>
</dbReference>
<dbReference type="Pfam" id="PF05699">
    <property type="entry name" value="Dimer_Tnp_hAT"/>
    <property type="match status" value="1"/>
</dbReference>
<dbReference type="Pfam" id="PF13359">
    <property type="entry name" value="DDE_Tnp_4"/>
    <property type="match status" value="1"/>
</dbReference>
<evidence type="ECO:0000313" key="10">
    <source>
        <dbReference type="EMBL" id="KAF0720244.1"/>
    </source>
</evidence>
<feature type="non-terminal residue" evidence="10">
    <location>
        <position position="560"/>
    </location>
</feature>
<evidence type="ECO:0000259" key="8">
    <source>
        <dbReference type="Pfam" id="PF05699"/>
    </source>
</evidence>
<dbReference type="InterPro" id="IPR008906">
    <property type="entry name" value="HATC_C_dom"/>
</dbReference>
<evidence type="ECO:0000256" key="4">
    <source>
        <dbReference type="ARBA" id="ARBA00022722"/>
    </source>
</evidence>
<protein>
    <submittedName>
        <fullName evidence="10">Putative nuclease HARBI1</fullName>
    </submittedName>
</protein>
<dbReference type="GO" id="GO:0046983">
    <property type="term" value="F:protein dimerization activity"/>
    <property type="evidence" value="ECO:0007669"/>
    <property type="project" value="InterPro"/>
</dbReference>
<dbReference type="InterPro" id="IPR027806">
    <property type="entry name" value="HARBI1_dom"/>
</dbReference>
<evidence type="ECO:0000256" key="5">
    <source>
        <dbReference type="ARBA" id="ARBA00022723"/>
    </source>
</evidence>
<comment type="subcellular location">
    <subcellularLocation>
        <location evidence="2">Nucleus</location>
    </subcellularLocation>
</comment>
<name>A0A6G0W201_APHCR</name>
<evidence type="ECO:0000256" key="1">
    <source>
        <dbReference type="ARBA" id="ARBA00001968"/>
    </source>
</evidence>
<proteinExistence type="inferred from homology"/>
<feature type="domain" description="HAT C-terminal dimerisation" evidence="8">
    <location>
        <begin position="106"/>
        <end position="159"/>
    </location>
</feature>
<dbReference type="InterPro" id="IPR045249">
    <property type="entry name" value="HARBI1-like"/>
</dbReference>
<dbReference type="GO" id="GO:0016787">
    <property type="term" value="F:hydrolase activity"/>
    <property type="evidence" value="ECO:0007669"/>
    <property type="project" value="UniProtKB-KW"/>
</dbReference>
<accession>A0A6G0W201</accession>
<sequence>SNYLQSKSIDFIEAINLVDVAKNRLIDLRDDDKCQNLINEAKSFAKDQNLTEKNIYQNGYMYLAFSSSLHELVVGLEPKQLHENVKCIQNSEDSDSSITSYEDDRQVVEIKVSVERILHILSSYNLISDFPNLYKAYKSLGTIPASSASAEGSFSKLTDNCYKMELVASSIAIASKFLVLCYDEGIQKSDLDDIFFYNWSQRTKRNRAVSNFESRSKIKSYISSVVSKNTPSVFIYHFRVSHEVFEILLMSIQPRNKSIRGRPLLDNSFCLILTLWMLANEKETYRQTGERFGISESIAFRVFKSTISSISNLEEKYIVWPIGLTAQRNINGFNNLRKVPFPRAFCVVDCSHIRINGSLSYNSYLNRNHYHSVIVQGICDFEGKFINVFVGYPGSSHDAAVWVNSPIHKKLIQNHYEVIPPNCFILGDSVYPLSEFLMKAYRDNGHLELHQKKFNTILSSSRVIIEQAFGSLKGRFRRLKGIETLCVEAVSETVIAACIIHNMCSDQGTFRLQTFFFRNFDVDYLAEDSFFNLGDEDNINSQIHRTSDLLILRESIAKSL</sequence>
<evidence type="ECO:0000256" key="6">
    <source>
        <dbReference type="ARBA" id="ARBA00022801"/>
    </source>
</evidence>
<dbReference type="EMBL" id="VUJU01009462">
    <property type="protein sequence ID" value="KAF0720244.1"/>
    <property type="molecule type" value="Genomic_DNA"/>
</dbReference>
<dbReference type="GO" id="GO:0046872">
    <property type="term" value="F:metal ion binding"/>
    <property type="evidence" value="ECO:0007669"/>
    <property type="project" value="UniProtKB-KW"/>
</dbReference>
<evidence type="ECO:0000256" key="2">
    <source>
        <dbReference type="ARBA" id="ARBA00004123"/>
    </source>
</evidence>
<evidence type="ECO:0000259" key="9">
    <source>
        <dbReference type="Pfam" id="PF13359"/>
    </source>
</evidence>
<evidence type="ECO:0000313" key="11">
    <source>
        <dbReference type="Proteomes" id="UP000478052"/>
    </source>
</evidence>
<keyword evidence="6" id="KW-0378">Hydrolase</keyword>
<feature type="domain" description="DDE Tnp4" evidence="9">
    <location>
        <begin position="348"/>
        <end position="502"/>
    </location>
</feature>
<keyword evidence="11" id="KW-1185">Reference proteome</keyword>
<reference evidence="10 11" key="1">
    <citation type="submission" date="2019-08" db="EMBL/GenBank/DDBJ databases">
        <title>Whole genome of Aphis craccivora.</title>
        <authorList>
            <person name="Voronova N.V."/>
            <person name="Shulinski R.S."/>
            <person name="Bandarenka Y.V."/>
            <person name="Zhorov D.G."/>
            <person name="Warner D."/>
        </authorList>
    </citation>
    <scope>NUCLEOTIDE SEQUENCE [LARGE SCALE GENOMIC DNA]</scope>
    <source>
        <strain evidence="10">180601</strain>
        <tissue evidence="10">Whole Body</tissue>
    </source>
</reference>
<keyword evidence="4" id="KW-0540">Nuclease</keyword>
<evidence type="ECO:0000256" key="7">
    <source>
        <dbReference type="ARBA" id="ARBA00023242"/>
    </source>
</evidence>